<evidence type="ECO:0000313" key="1">
    <source>
        <dbReference type="EMBL" id="KAF0896307.1"/>
    </source>
</evidence>
<evidence type="ECO:0000313" key="2">
    <source>
        <dbReference type="Proteomes" id="UP000479710"/>
    </source>
</evidence>
<gene>
    <name evidence="1" type="ORF">E2562_021462</name>
</gene>
<reference evidence="1 2" key="1">
    <citation type="submission" date="2019-11" db="EMBL/GenBank/DDBJ databases">
        <title>Whole genome sequence of Oryza granulata.</title>
        <authorList>
            <person name="Li W."/>
        </authorList>
    </citation>
    <scope>NUCLEOTIDE SEQUENCE [LARGE SCALE GENOMIC DNA]</scope>
    <source>
        <strain evidence="2">cv. Menghai</strain>
        <tissue evidence="1">Leaf</tissue>
    </source>
</reference>
<proteinExistence type="predicted"/>
<dbReference type="AlphaFoldDB" id="A0A6G1C8J2"/>
<dbReference type="EMBL" id="SPHZ02000010">
    <property type="protein sequence ID" value="KAF0896307.1"/>
    <property type="molecule type" value="Genomic_DNA"/>
</dbReference>
<keyword evidence="2" id="KW-1185">Reference proteome</keyword>
<organism evidence="1 2">
    <name type="scientific">Oryza meyeriana var. granulata</name>
    <dbReference type="NCBI Taxonomy" id="110450"/>
    <lineage>
        <taxon>Eukaryota</taxon>
        <taxon>Viridiplantae</taxon>
        <taxon>Streptophyta</taxon>
        <taxon>Embryophyta</taxon>
        <taxon>Tracheophyta</taxon>
        <taxon>Spermatophyta</taxon>
        <taxon>Magnoliopsida</taxon>
        <taxon>Liliopsida</taxon>
        <taxon>Poales</taxon>
        <taxon>Poaceae</taxon>
        <taxon>BOP clade</taxon>
        <taxon>Oryzoideae</taxon>
        <taxon>Oryzeae</taxon>
        <taxon>Oryzinae</taxon>
        <taxon>Oryza</taxon>
        <taxon>Oryza meyeriana</taxon>
    </lineage>
</organism>
<sequence>MAERQCVGMRGPGTVVSATSAGRSLKSYSGHARFANITGKSLRELRTELGGGEGRHGSLRRASWQRVEVPATIL</sequence>
<protein>
    <submittedName>
        <fullName evidence="1">Uncharacterized protein</fullName>
    </submittedName>
</protein>
<accession>A0A6G1C8J2</accession>
<comment type="caution">
    <text evidence="1">The sequence shown here is derived from an EMBL/GenBank/DDBJ whole genome shotgun (WGS) entry which is preliminary data.</text>
</comment>
<name>A0A6G1C8J2_9ORYZ</name>
<dbReference type="Proteomes" id="UP000479710">
    <property type="component" value="Unassembled WGS sequence"/>
</dbReference>